<evidence type="ECO:0000256" key="2">
    <source>
        <dbReference type="ARBA" id="ARBA00022837"/>
    </source>
</evidence>
<proteinExistence type="predicted"/>
<evidence type="ECO:0000256" key="3">
    <source>
        <dbReference type="SAM" id="Phobius"/>
    </source>
</evidence>
<gene>
    <name evidence="5" type="ORF">RhiirA4_447961</name>
</gene>
<evidence type="ECO:0000313" key="6">
    <source>
        <dbReference type="Proteomes" id="UP000234323"/>
    </source>
</evidence>
<dbReference type="InterPro" id="IPR011992">
    <property type="entry name" value="EF-hand-dom_pair"/>
</dbReference>
<dbReference type="Gene3D" id="1.10.238.10">
    <property type="entry name" value="EF-hand"/>
    <property type="match status" value="3"/>
</dbReference>
<dbReference type="Pfam" id="PF13499">
    <property type="entry name" value="EF-hand_7"/>
    <property type="match status" value="1"/>
</dbReference>
<keyword evidence="6" id="KW-1185">Reference proteome</keyword>
<dbReference type="VEuPathDB" id="FungiDB:RhiirFUN_010145"/>
<feature type="domain" description="EF-hand" evidence="4">
    <location>
        <begin position="271"/>
        <end position="306"/>
    </location>
</feature>
<dbReference type="EMBL" id="LLXI01001564">
    <property type="protein sequence ID" value="PKY54252.1"/>
    <property type="molecule type" value="Genomic_DNA"/>
</dbReference>
<accession>A0A2I1H5U0</accession>
<feature type="domain" description="EF-hand" evidence="4">
    <location>
        <begin position="200"/>
        <end position="235"/>
    </location>
</feature>
<dbReference type="GO" id="GO:0005509">
    <property type="term" value="F:calcium ion binding"/>
    <property type="evidence" value="ECO:0007669"/>
    <property type="project" value="InterPro"/>
</dbReference>
<dbReference type="Proteomes" id="UP000234323">
    <property type="component" value="Unassembled WGS sequence"/>
</dbReference>
<dbReference type="PROSITE" id="PS50222">
    <property type="entry name" value="EF_HAND_2"/>
    <property type="match status" value="3"/>
</dbReference>
<dbReference type="PANTHER" id="PTHR23050">
    <property type="entry name" value="CALCIUM BINDING PROTEIN"/>
    <property type="match status" value="1"/>
</dbReference>
<reference evidence="5 6" key="1">
    <citation type="submission" date="2015-10" db="EMBL/GenBank/DDBJ databases">
        <title>Genome analyses suggest a sexual origin of heterokaryosis in a supposedly ancient asexual fungus.</title>
        <authorList>
            <person name="Ropars J."/>
            <person name="Sedzielewska K."/>
            <person name="Noel J."/>
            <person name="Charron P."/>
            <person name="Farinelli L."/>
            <person name="Marton T."/>
            <person name="Kruger M."/>
            <person name="Pelin A."/>
            <person name="Brachmann A."/>
            <person name="Corradi N."/>
        </authorList>
    </citation>
    <scope>NUCLEOTIDE SEQUENCE [LARGE SCALE GENOMIC DNA]</scope>
    <source>
        <strain evidence="5 6">A4</strain>
    </source>
</reference>
<dbReference type="Pfam" id="PF13202">
    <property type="entry name" value="EF-hand_5"/>
    <property type="match status" value="2"/>
</dbReference>
<feature type="transmembrane region" description="Helical" evidence="3">
    <location>
        <begin position="420"/>
        <end position="439"/>
    </location>
</feature>
<organism evidence="5 6">
    <name type="scientific">Rhizophagus irregularis</name>
    <dbReference type="NCBI Taxonomy" id="588596"/>
    <lineage>
        <taxon>Eukaryota</taxon>
        <taxon>Fungi</taxon>
        <taxon>Fungi incertae sedis</taxon>
        <taxon>Mucoromycota</taxon>
        <taxon>Glomeromycotina</taxon>
        <taxon>Glomeromycetes</taxon>
        <taxon>Glomerales</taxon>
        <taxon>Glomeraceae</taxon>
        <taxon>Rhizophagus</taxon>
    </lineage>
</organism>
<protein>
    <submittedName>
        <fullName evidence="5">EF-hand</fullName>
    </submittedName>
</protein>
<evidence type="ECO:0000259" key="4">
    <source>
        <dbReference type="PROSITE" id="PS50222"/>
    </source>
</evidence>
<keyword evidence="1" id="KW-0677">Repeat</keyword>
<dbReference type="OrthoDB" id="26525at2759"/>
<dbReference type="VEuPathDB" id="FungiDB:RhiirA1_537618"/>
<comment type="caution">
    <text evidence="5">The sequence shown here is derived from an EMBL/GenBank/DDBJ whole genome shotgun (WGS) entry which is preliminary data.</text>
</comment>
<dbReference type="PROSITE" id="PS00018">
    <property type="entry name" value="EF_HAND_1"/>
    <property type="match status" value="3"/>
</dbReference>
<dbReference type="VEuPathDB" id="FungiDB:FUN_006307"/>
<dbReference type="InterPro" id="IPR002048">
    <property type="entry name" value="EF_hand_dom"/>
</dbReference>
<keyword evidence="3" id="KW-0812">Transmembrane</keyword>
<name>A0A2I1H5U0_9GLOM</name>
<keyword evidence="3" id="KW-0472">Membrane</keyword>
<dbReference type="InterPro" id="IPR050145">
    <property type="entry name" value="Centrin_CML-like"/>
</dbReference>
<evidence type="ECO:0000256" key="1">
    <source>
        <dbReference type="ARBA" id="ARBA00022737"/>
    </source>
</evidence>
<feature type="domain" description="EF-hand" evidence="4">
    <location>
        <begin position="28"/>
        <end position="63"/>
    </location>
</feature>
<dbReference type="SMART" id="SM00054">
    <property type="entry name" value="EFh"/>
    <property type="match status" value="5"/>
</dbReference>
<dbReference type="SUPFAM" id="SSF47473">
    <property type="entry name" value="EF-hand"/>
    <property type="match status" value="2"/>
</dbReference>
<keyword evidence="3" id="KW-1133">Transmembrane helix</keyword>
<sequence length="453" mass="52395">MDKRVYSRIPKKSGKLTQKKAITITKELDKAQIKKIFNLFDYNGNGSLSLAEIDRAIVELYPHLVYDDTAKTDIIKEAQKIAKKSKDGFINFKDFNYFIDYLHDYCEKAVISTKKLEVVQVKKAFDSHSNEGVLPLAEVNKAVLLLYPHLKKDKSAIMQAYKEKVPKFSQGDFINFKEFEYLIDALHYYNEKAEFTTRKLSKNQIKKIFDVFDYDNDGTLSYGEINKAVVILYPHLSKDESVIMRAYEAADVSRDGVIDFNEFGCLIDLLHYYNELSCIFKRLDIDNNGRIDFEEFKKGHDLIGISVKSNTMLKEKFDEICGNKNHIPFDKFLDYAAKIKLISEDAQGIQKTLEAQEIPELLDTLETLEAPETREAQVTPELLETREIQETRERETQKTQPIISQKSVSLTNSSSQNQRWITFTYFCLFFIAGVSLAVSQKYLEQCYVKLILF</sequence>
<dbReference type="AlphaFoldDB" id="A0A2I1H5U0"/>
<evidence type="ECO:0000313" key="5">
    <source>
        <dbReference type="EMBL" id="PKY54252.1"/>
    </source>
</evidence>
<dbReference type="InterPro" id="IPR018247">
    <property type="entry name" value="EF_Hand_1_Ca_BS"/>
</dbReference>
<keyword evidence="2" id="KW-0106">Calcium</keyword>